<sequence>MNLAIPNSKTGHIQELVKGQKNSQTASLKNYNRITQYNNHYQPPARRYPNPTMQGNRNRFQPTQFSAPPGRMTHSYSNMAGNTNGKPTASQSYPDGIDIAHVFALYSNKFKKEVYLQKIEPNLTSFAFFQRHSNVFRLWKRSDNILVGLAGNETLRPQLETAIPSPHADRGSLTGAVPKIHTPNNAAYSNVQSPTNRATPKFQSPTSAVPVQFTSPTNVAATPQSKDIYRTTNGQIVQWTALDIRTRIPGTKPFQTVIVGGRDSEETLARIVPQKLVPVPWHAPPRADEVVPDTFGVRKPKIKYVYEADIPVARQAFPGNLADFDYFFLIVAEVYSPGEFYWFLSENRKPIEDLTDDMTLFYSSNPEYVISRTEMYIGQLVAAMYTDNLWYRARIVGCHQEHFQVFYVDYGSKNFVKLDRIRHLHLHFLKMPLQVFRGRIFGIQPLPHETKWSFESGKSFLDLIKGCKIIAAAKMIEETLEIPEYEIDTVYSLTLVDTTKEKDIHVSDYLIESGFALPCEEEQIAVASANSIYEYSTPSPSPAEHTERAPSPNPTCAFPSSAVNSVTSQLQTTSISIMTPTLNSNNENLDLENPSIDEVVFSERISSNIQSEEFTTASVKEPLSVLVSERSLEANDSKCVDVLVLKDERRLYTVEDGGELYLPKPDILMLIPSLDSQIAAFKAKIDCKVVSAQTHPNIFADCAKAGAPWMKDDSLSELTLYSLQYVSLLFFLCSVKDKIASSAIEAKRKEFNNNAQV</sequence>
<dbReference type="SMART" id="SM00333">
    <property type="entry name" value="TUDOR"/>
    <property type="match status" value="1"/>
</dbReference>
<dbReference type="Pfam" id="PF00567">
    <property type="entry name" value="TUDOR"/>
    <property type="match status" value="1"/>
</dbReference>
<evidence type="ECO:0000259" key="2">
    <source>
        <dbReference type="SMART" id="SM00333"/>
    </source>
</evidence>
<feature type="region of interest" description="Disordered" evidence="1">
    <location>
        <begin position="535"/>
        <end position="556"/>
    </location>
</feature>
<evidence type="ECO:0000256" key="1">
    <source>
        <dbReference type="SAM" id="MobiDB-lite"/>
    </source>
</evidence>
<dbReference type="PANTHER" id="PTHR22948:SF76">
    <property type="entry name" value="FI20010P1-RELATED"/>
    <property type="match status" value="1"/>
</dbReference>
<accession>E9FUP4</accession>
<dbReference type="EMBL" id="GL732525">
    <property type="protein sequence ID" value="EFX88889.1"/>
    <property type="molecule type" value="Genomic_DNA"/>
</dbReference>
<dbReference type="FunFam" id="2.30.30.140:FF:000018">
    <property type="entry name" value="Serine/threonine-protein kinase 31"/>
    <property type="match status" value="1"/>
</dbReference>
<name>E9FUP4_DAPPU</name>
<protein>
    <recommendedName>
        <fullName evidence="2">Tudor domain-containing protein</fullName>
    </recommendedName>
</protein>
<feature type="compositionally biased region" description="Polar residues" evidence="1">
    <location>
        <begin position="182"/>
        <end position="210"/>
    </location>
</feature>
<dbReference type="AlphaFoldDB" id="E9FUP4"/>
<dbReference type="HOGENOM" id="CLU_368133_0_0_1"/>
<dbReference type="eggNOG" id="KOG2279">
    <property type="taxonomic scope" value="Eukaryota"/>
</dbReference>
<keyword evidence="4" id="KW-1185">Reference proteome</keyword>
<dbReference type="InterPro" id="IPR035437">
    <property type="entry name" value="SNase_OB-fold_sf"/>
</dbReference>
<dbReference type="InterPro" id="IPR002999">
    <property type="entry name" value="Tudor"/>
</dbReference>
<dbReference type="PANTHER" id="PTHR22948">
    <property type="entry name" value="TUDOR DOMAIN CONTAINING PROTEIN"/>
    <property type="match status" value="1"/>
</dbReference>
<dbReference type="InterPro" id="IPR050621">
    <property type="entry name" value="Tudor_domain_containing"/>
</dbReference>
<gene>
    <name evidence="3" type="ORF">DAPPUDRAFT_234144</name>
</gene>
<proteinExistence type="predicted"/>
<dbReference type="OrthoDB" id="10034606at2759"/>
<organism evidence="3 4">
    <name type="scientific">Daphnia pulex</name>
    <name type="common">Water flea</name>
    <dbReference type="NCBI Taxonomy" id="6669"/>
    <lineage>
        <taxon>Eukaryota</taxon>
        <taxon>Metazoa</taxon>
        <taxon>Ecdysozoa</taxon>
        <taxon>Arthropoda</taxon>
        <taxon>Crustacea</taxon>
        <taxon>Branchiopoda</taxon>
        <taxon>Diplostraca</taxon>
        <taxon>Cladocera</taxon>
        <taxon>Anomopoda</taxon>
        <taxon>Daphniidae</taxon>
        <taxon>Daphnia</taxon>
    </lineage>
</organism>
<dbReference type="InParanoid" id="E9FUP4"/>
<dbReference type="SUPFAM" id="SSF63748">
    <property type="entry name" value="Tudor/PWWP/MBT"/>
    <property type="match status" value="1"/>
</dbReference>
<dbReference type="Proteomes" id="UP000000305">
    <property type="component" value="Unassembled WGS sequence"/>
</dbReference>
<dbReference type="Gene3D" id="2.40.50.90">
    <property type="match status" value="1"/>
</dbReference>
<feature type="region of interest" description="Disordered" evidence="1">
    <location>
        <begin position="177"/>
        <end position="210"/>
    </location>
</feature>
<reference evidence="3 4" key="1">
    <citation type="journal article" date="2011" name="Science">
        <title>The ecoresponsive genome of Daphnia pulex.</title>
        <authorList>
            <person name="Colbourne J.K."/>
            <person name="Pfrender M.E."/>
            <person name="Gilbert D."/>
            <person name="Thomas W.K."/>
            <person name="Tucker A."/>
            <person name="Oakley T.H."/>
            <person name="Tokishita S."/>
            <person name="Aerts A."/>
            <person name="Arnold G.J."/>
            <person name="Basu M.K."/>
            <person name="Bauer D.J."/>
            <person name="Caceres C.E."/>
            <person name="Carmel L."/>
            <person name="Casola C."/>
            <person name="Choi J.H."/>
            <person name="Detter J.C."/>
            <person name="Dong Q."/>
            <person name="Dusheyko S."/>
            <person name="Eads B.D."/>
            <person name="Frohlich T."/>
            <person name="Geiler-Samerotte K.A."/>
            <person name="Gerlach D."/>
            <person name="Hatcher P."/>
            <person name="Jogdeo S."/>
            <person name="Krijgsveld J."/>
            <person name="Kriventseva E.V."/>
            <person name="Kultz D."/>
            <person name="Laforsch C."/>
            <person name="Lindquist E."/>
            <person name="Lopez J."/>
            <person name="Manak J.R."/>
            <person name="Muller J."/>
            <person name="Pangilinan J."/>
            <person name="Patwardhan R.P."/>
            <person name="Pitluck S."/>
            <person name="Pritham E.J."/>
            <person name="Rechtsteiner A."/>
            <person name="Rho M."/>
            <person name="Rogozin I.B."/>
            <person name="Sakarya O."/>
            <person name="Salamov A."/>
            <person name="Schaack S."/>
            <person name="Shapiro H."/>
            <person name="Shiga Y."/>
            <person name="Skalitzky C."/>
            <person name="Smith Z."/>
            <person name="Souvorov A."/>
            <person name="Sung W."/>
            <person name="Tang Z."/>
            <person name="Tsuchiya D."/>
            <person name="Tu H."/>
            <person name="Vos H."/>
            <person name="Wang M."/>
            <person name="Wolf Y.I."/>
            <person name="Yamagata H."/>
            <person name="Yamada T."/>
            <person name="Ye Y."/>
            <person name="Shaw J.R."/>
            <person name="Andrews J."/>
            <person name="Crease T.J."/>
            <person name="Tang H."/>
            <person name="Lucas S.M."/>
            <person name="Robertson H.M."/>
            <person name="Bork P."/>
            <person name="Koonin E.V."/>
            <person name="Zdobnov E.M."/>
            <person name="Grigoriev I.V."/>
            <person name="Lynch M."/>
            <person name="Boore J.L."/>
        </authorList>
    </citation>
    <scope>NUCLEOTIDE SEQUENCE [LARGE SCALE GENOMIC DNA]</scope>
</reference>
<evidence type="ECO:0000313" key="4">
    <source>
        <dbReference type="Proteomes" id="UP000000305"/>
    </source>
</evidence>
<feature type="domain" description="Tudor" evidence="2">
    <location>
        <begin position="373"/>
        <end position="429"/>
    </location>
</feature>
<evidence type="ECO:0000313" key="3">
    <source>
        <dbReference type="EMBL" id="EFX88889.1"/>
    </source>
</evidence>
<dbReference type="KEGG" id="dpx:DAPPUDRAFT_234144"/>
<dbReference type="GO" id="GO:0005737">
    <property type="term" value="C:cytoplasm"/>
    <property type="evidence" value="ECO:0007669"/>
    <property type="project" value="UniProtKB-ARBA"/>
</dbReference>
<dbReference type="Gene3D" id="2.30.30.140">
    <property type="match status" value="1"/>
</dbReference>